<reference evidence="2" key="1">
    <citation type="submission" date="2019-12" db="EMBL/GenBank/DDBJ databases">
        <title>Genome sequencing and annotation of Brassica cretica.</title>
        <authorList>
            <person name="Studholme D.J."/>
            <person name="Sarris P."/>
        </authorList>
    </citation>
    <scope>NUCLEOTIDE SEQUENCE</scope>
    <source>
        <strain evidence="2">PFS-109/04</strain>
        <tissue evidence="2">Leaf</tissue>
    </source>
</reference>
<evidence type="ECO:0000313" key="2">
    <source>
        <dbReference type="EMBL" id="KAF3557495.1"/>
    </source>
</evidence>
<feature type="region of interest" description="Disordered" evidence="1">
    <location>
        <begin position="127"/>
        <end position="148"/>
    </location>
</feature>
<organism evidence="2 3">
    <name type="scientific">Brassica cretica</name>
    <name type="common">Mustard</name>
    <dbReference type="NCBI Taxonomy" id="69181"/>
    <lineage>
        <taxon>Eukaryota</taxon>
        <taxon>Viridiplantae</taxon>
        <taxon>Streptophyta</taxon>
        <taxon>Embryophyta</taxon>
        <taxon>Tracheophyta</taxon>
        <taxon>Spermatophyta</taxon>
        <taxon>Magnoliopsida</taxon>
        <taxon>eudicotyledons</taxon>
        <taxon>Gunneridae</taxon>
        <taxon>Pentapetalae</taxon>
        <taxon>rosids</taxon>
        <taxon>malvids</taxon>
        <taxon>Brassicales</taxon>
        <taxon>Brassicaceae</taxon>
        <taxon>Brassiceae</taxon>
        <taxon>Brassica</taxon>
    </lineage>
</organism>
<gene>
    <name evidence="2" type="ORF">F2Q69_00012247</name>
</gene>
<accession>A0A8S9R5K1</accession>
<dbReference type="AlphaFoldDB" id="A0A8S9R5K1"/>
<evidence type="ECO:0000313" key="3">
    <source>
        <dbReference type="Proteomes" id="UP000712600"/>
    </source>
</evidence>
<sequence length="203" mass="23386">MDHQENELTWTGTNWNLTRTGPNYFLAVRELRSEISPQINLFEISGRIQIRVMIKERFKIMIQATSKATTTRHDKSSLNHESKLTMLKARSRWSHDLCKHVVYMLIYLAAVYAKSVHPSDSPHLFRIRPSETPTYRPSPAGSKATPGEAPVKLTTFADHITGTEDFRQCEDFVTELATRDENCDDLYDHCCEHNGKHRHCAGW</sequence>
<dbReference type="Proteomes" id="UP000712600">
    <property type="component" value="Unassembled WGS sequence"/>
</dbReference>
<name>A0A8S9R5K1_BRACR</name>
<comment type="caution">
    <text evidence="2">The sequence shown here is derived from an EMBL/GenBank/DDBJ whole genome shotgun (WGS) entry which is preliminary data.</text>
</comment>
<dbReference type="EMBL" id="QGKX02000996">
    <property type="protein sequence ID" value="KAF3557495.1"/>
    <property type="molecule type" value="Genomic_DNA"/>
</dbReference>
<proteinExistence type="predicted"/>
<protein>
    <submittedName>
        <fullName evidence="2">Uncharacterized protein</fullName>
    </submittedName>
</protein>
<evidence type="ECO:0000256" key="1">
    <source>
        <dbReference type="SAM" id="MobiDB-lite"/>
    </source>
</evidence>